<protein>
    <submittedName>
        <fullName evidence="1">Uncharacterized protein</fullName>
    </submittedName>
</protein>
<gene>
    <name evidence="1" type="ORF">LOY88_006434</name>
</gene>
<name>A0ACB8UNB7_9EURO</name>
<accession>A0ACB8UNB7</accession>
<evidence type="ECO:0000313" key="1">
    <source>
        <dbReference type="EMBL" id="KAI2381967.1"/>
    </source>
</evidence>
<proteinExistence type="predicted"/>
<comment type="caution">
    <text evidence="1">The sequence shown here is derived from an EMBL/GenBank/DDBJ whole genome shotgun (WGS) entry which is preliminary data.</text>
</comment>
<organism evidence="1">
    <name type="scientific">Ophidiomyces ophidiicola</name>
    <dbReference type="NCBI Taxonomy" id="1387563"/>
    <lineage>
        <taxon>Eukaryota</taxon>
        <taxon>Fungi</taxon>
        <taxon>Dikarya</taxon>
        <taxon>Ascomycota</taxon>
        <taxon>Pezizomycotina</taxon>
        <taxon>Eurotiomycetes</taxon>
        <taxon>Eurotiomycetidae</taxon>
        <taxon>Onygenales</taxon>
        <taxon>Onygenaceae</taxon>
        <taxon>Ophidiomyces</taxon>
    </lineage>
</organism>
<dbReference type="EMBL" id="JALBCA010000154">
    <property type="protein sequence ID" value="KAI2381967.1"/>
    <property type="molecule type" value="Genomic_DNA"/>
</dbReference>
<reference evidence="1" key="1">
    <citation type="journal article" date="2022" name="bioRxiv">
        <title>Population genetic analysis of Ophidiomyces ophidiicola, the causative agent of snake fungal disease, indicates recent introductions to the USA.</title>
        <authorList>
            <person name="Ladner J.T."/>
            <person name="Palmer J.M."/>
            <person name="Ettinger C.L."/>
            <person name="Stajich J.E."/>
            <person name="Farrell T.M."/>
            <person name="Glorioso B.M."/>
            <person name="Lawson B."/>
            <person name="Price S.J."/>
            <person name="Stengle A.G."/>
            <person name="Grear D.A."/>
            <person name="Lorch J.M."/>
        </authorList>
    </citation>
    <scope>NUCLEOTIDE SEQUENCE</scope>
    <source>
        <strain evidence="1">NWHC 24266-5</strain>
    </source>
</reference>
<sequence length="293" mass="32941">MALNSIPLDNPFTRRTTHSRNTLLAYRALVPLSWLLVVIFGIYYSLKRPHEGHNGSTIGGQADLNPTPFSQTKIVTIIYWIILLVSQIVYMGHLGSSNVENLTTAANVAPYFILNNIFILSFILLWVSAHFWAAEVFDIASLVNQGLLYWKYPALPESIHLPVIAGPYAWSITTLFWNGAVAIGGNGLAKRIVANVFIWAMFLFGQAHIMARSDQVLGYSLSLLTFSLALKQLALKIISLQWIFAFIIFGLFLASSLFSSTTRYHKRDFFLRNLVEPESTDRERAPLLTSEEN</sequence>